<dbReference type="GO" id="GO:0000981">
    <property type="term" value="F:DNA-binding transcription factor activity, RNA polymerase II-specific"/>
    <property type="evidence" value="ECO:0007669"/>
    <property type="project" value="TreeGrafter"/>
</dbReference>
<dbReference type="AlphaFoldDB" id="A0AAN8VE28"/>
<dbReference type="EMBL" id="JBAMMX010000011">
    <property type="protein sequence ID" value="KAK6931809.1"/>
    <property type="molecule type" value="Genomic_DNA"/>
</dbReference>
<dbReference type="InterPro" id="IPR036638">
    <property type="entry name" value="HLH_DNA-bd_sf"/>
</dbReference>
<evidence type="ECO:0000256" key="1">
    <source>
        <dbReference type="ARBA" id="ARBA00004123"/>
    </source>
</evidence>
<dbReference type="PANTHER" id="PTHR16223:SF56">
    <property type="entry name" value="TRANSCRIPTION FACTOR BHLH110"/>
    <property type="match status" value="1"/>
</dbReference>
<sequence>MAEECTESSVATSSSTHNNWWDLHANSLSSWSNNNHWHPPNPNSNSSCDDDVSISTSFTTNASNQSGLSVDSTRRLVEPCSSSSELLGESATNNQLWSQVLLSNGELHSSQDVGAANGLLDTLSLKNVSNGMFEPACDYLKKIDNSWEFTSSTSFSTMEKHLNGFSESLTESERLNKLSNLVSNWSIAPPNNPEFNPRACNYISLNTCMDNQPAFCHMKQSFSNSSPSASGLTDRNPSLTYHSPKLEAPEQQEVEMLTTLFRRPFGNSNGFGCQIGLNNSIVGENSRFYQGTVMDPPSSNMRNFTNLSYTGCLTKPLVDIHTTKPCLKSPNLSDCKKGVPTCSQTRHNGRAQGIEIEGKKKRTDNSETFSKRPKLETTAAATSAKVQPPKVKITEKITTLQQIVSPFGKTDTASVLLEAISYIKFLQEQVQLLSNPYMKANSSKDPWGTLDRKDRGEMKLDLRTRGLCLVPISCTSQIYCDENTGSDYWTQTYRGCLYR</sequence>
<dbReference type="CDD" id="cd11393">
    <property type="entry name" value="bHLH_AtbHLH_like"/>
    <property type="match status" value="1"/>
</dbReference>
<evidence type="ECO:0000256" key="5">
    <source>
        <dbReference type="ARBA" id="ARBA00023242"/>
    </source>
</evidence>
<dbReference type="GO" id="GO:0046983">
    <property type="term" value="F:protein dimerization activity"/>
    <property type="evidence" value="ECO:0007669"/>
    <property type="project" value="InterPro"/>
</dbReference>
<keyword evidence="2" id="KW-0805">Transcription regulation</keyword>
<dbReference type="InterPro" id="IPR045843">
    <property type="entry name" value="IND-like"/>
</dbReference>
<evidence type="ECO:0000256" key="6">
    <source>
        <dbReference type="SAM" id="MobiDB-lite"/>
    </source>
</evidence>
<reference evidence="8 9" key="1">
    <citation type="submission" date="2023-12" db="EMBL/GenBank/DDBJ databases">
        <title>A high-quality genome assembly for Dillenia turbinata (Dilleniales).</title>
        <authorList>
            <person name="Chanderbali A."/>
        </authorList>
    </citation>
    <scope>NUCLEOTIDE SEQUENCE [LARGE SCALE GENOMIC DNA]</scope>
    <source>
        <strain evidence="8">LSX21</strain>
        <tissue evidence="8">Leaf</tissue>
    </source>
</reference>
<evidence type="ECO:0000313" key="9">
    <source>
        <dbReference type="Proteomes" id="UP001370490"/>
    </source>
</evidence>
<evidence type="ECO:0000256" key="2">
    <source>
        <dbReference type="ARBA" id="ARBA00023015"/>
    </source>
</evidence>
<dbReference type="Proteomes" id="UP001370490">
    <property type="component" value="Unassembled WGS sequence"/>
</dbReference>
<dbReference type="GO" id="GO:0000978">
    <property type="term" value="F:RNA polymerase II cis-regulatory region sequence-specific DNA binding"/>
    <property type="evidence" value="ECO:0007669"/>
    <property type="project" value="TreeGrafter"/>
</dbReference>
<proteinExistence type="predicted"/>
<protein>
    <recommendedName>
        <fullName evidence="7">BHLH domain-containing protein</fullName>
    </recommendedName>
</protein>
<evidence type="ECO:0000256" key="4">
    <source>
        <dbReference type="ARBA" id="ARBA00023163"/>
    </source>
</evidence>
<keyword evidence="3" id="KW-0238">DNA-binding</keyword>
<keyword evidence="4" id="KW-0804">Transcription</keyword>
<dbReference type="PROSITE" id="PS50888">
    <property type="entry name" value="BHLH"/>
    <property type="match status" value="1"/>
</dbReference>
<comment type="caution">
    <text evidence="8">The sequence shown here is derived from an EMBL/GenBank/DDBJ whole genome shotgun (WGS) entry which is preliminary data.</text>
</comment>
<organism evidence="8 9">
    <name type="scientific">Dillenia turbinata</name>
    <dbReference type="NCBI Taxonomy" id="194707"/>
    <lineage>
        <taxon>Eukaryota</taxon>
        <taxon>Viridiplantae</taxon>
        <taxon>Streptophyta</taxon>
        <taxon>Embryophyta</taxon>
        <taxon>Tracheophyta</taxon>
        <taxon>Spermatophyta</taxon>
        <taxon>Magnoliopsida</taxon>
        <taxon>eudicotyledons</taxon>
        <taxon>Gunneridae</taxon>
        <taxon>Pentapetalae</taxon>
        <taxon>Dilleniales</taxon>
        <taxon>Dilleniaceae</taxon>
        <taxon>Dillenia</taxon>
    </lineage>
</organism>
<accession>A0AAN8VE28</accession>
<gene>
    <name evidence="8" type="ORF">RJ641_003602</name>
</gene>
<dbReference type="PANTHER" id="PTHR16223">
    <property type="entry name" value="TRANSCRIPTION FACTOR BHLH83-RELATED"/>
    <property type="match status" value="1"/>
</dbReference>
<comment type="subcellular location">
    <subcellularLocation>
        <location evidence="1">Nucleus</location>
    </subcellularLocation>
</comment>
<dbReference type="Gene3D" id="4.10.280.10">
    <property type="entry name" value="Helix-loop-helix DNA-binding domain"/>
    <property type="match status" value="1"/>
</dbReference>
<name>A0AAN8VE28_9MAGN</name>
<dbReference type="SUPFAM" id="SSF47459">
    <property type="entry name" value="HLH, helix-loop-helix DNA-binding domain"/>
    <property type="match status" value="1"/>
</dbReference>
<evidence type="ECO:0000256" key="3">
    <source>
        <dbReference type="ARBA" id="ARBA00023125"/>
    </source>
</evidence>
<feature type="compositionally biased region" description="Basic and acidic residues" evidence="6">
    <location>
        <begin position="363"/>
        <end position="375"/>
    </location>
</feature>
<dbReference type="GO" id="GO:0005634">
    <property type="term" value="C:nucleus"/>
    <property type="evidence" value="ECO:0007669"/>
    <property type="project" value="UniProtKB-SubCell"/>
</dbReference>
<feature type="domain" description="BHLH" evidence="7">
    <location>
        <begin position="377"/>
        <end position="426"/>
    </location>
</feature>
<evidence type="ECO:0000313" key="8">
    <source>
        <dbReference type="EMBL" id="KAK6931809.1"/>
    </source>
</evidence>
<feature type="region of interest" description="Disordered" evidence="6">
    <location>
        <begin position="346"/>
        <end position="387"/>
    </location>
</feature>
<dbReference type="InterPro" id="IPR011598">
    <property type="entry name" value="bHLH_dom"/>
</dbReference>
<keyword evidence="9" id="KW-1185">Reference proteome</keyword>
<keyword evidence="5" id="KW-0539">Nucleus</keyword>
<evidence type="ECO:0000259" key="7">
    <source>
        <dbReference type="PROSITE" id="PS50888"/>
    </source>
</evidence>
<dbReference type="InterPro" id="IPR045239">
    <property type="entry name" value="bHLH95_bHLH"/>
</dbReference>